<dbReference type="EMBL" id="ASPP01022915">
    <property type="protein sequence ID" value="ETO10974.1"/>
    <property type="molecule type" value="Genomic_DNA"/>
</dbReference>
<evidence type="ECO:0000313" key="4">
    <source>
        <dbReference type="Proteomes" id="UP000023152"/>
    </source>
</evidence>
<dbReference type="Proteomes" id="UP000023152">
    <property type="component" value="Unassembled WGS sequence"/>
</dbReference>
<dbReference type="Gene3D" id="3.40.50.300">
    <property type="entry name" value="P-loop containing nucleotide triphosphate hydrolases"/>
    <property type="match status" value="1"/>
</dbReference>
<dbReference type="InterPro" id="IPR027417">
    <property type="entry name" value="P-loop_NTPase"/>
</dbReference>
<dbReference type="AlphaFoldDB" id="X6MAV0"/>
<dbReference type="Pfam" id="PF13362">
    <property type="entry name" value="Toprim_3"/>
    <property type="match status" value="1"/>
</dbReference>
<proteinExistence type="predicted"/>
<feature type="compositionally biased region" description="Basic and acidic residues" evidence="1">
    <location>
        <begin position="887"/>
        <end position="896"/>
    </location>
</feature>
<dbReference type="InterPro" id="IPR034154">
    <property type="entry name" value="TOPRIM_DnaG/twinkle"/>
</dbReference>
<dbReference type="PROSITE" id="PS50880">
    <property type="entry name" value="TOPRIM"/>
    <property type="match status" value="1"/>
</dbReference>
<dbReference type="Gene3D" id="2.30.30.940">
    <property type="match status" value="1"/>
</dbReference>
<dbReference type="SUPFAM" id="SSF52540">
    <property type="entry name" value="P-loop containing nucleoside triphosphate hydrolases"/>
    <property type="match status" value="1"/>
</dbReference>
<evidence type="ECO:0000256" key="1">
    <source>
        <dbReference type="SAM" id="MobiDB-lite"/>
    </source>
</evidence>
<sequence>RRDLLNYKQGDVIRFNSNDERNGIKRGDYYKVLVVSNDKLKLEGDRQSFEWDPKSIPEKSFGRISIYEEEKIKLGIGERIKWTRNNKEKNYIVNGSEAKVIGILENKIKLEMGDGKVVEADLKDKDLKHIDYAYSDTAYSAQGKTADYVIGVLRAREQYISLSTQRSYYVTLSRARHGVKLITNNISHLSKWLATHSGEKSSAIKHQKAGVITKEKEGNRKEFVTPQKQVKVFDRNERYNEFLGNVALIKETASKVFGELNQKLSNNAELRFGNKGSISVNLKSGLWHDFSSGEGGSLYKAYKENNISIGSYEEVKVKETLEQDKLKAVSWLADKTIAIRDSKASLGRKSSETGEYYPGIVSVARDNTGKVKATQTIYLNKEGGKNKELSIVKRSYGVLTGAHVELTNNSKSSRIFIAEGLETALSIAQAQPTARVICSLGISNIKNIELTDKDKELIIVADNDGDNPGTQSAIEKALGIFREQGFKRVDIIKPKEQGKDFNDILKESGVKGINQYIEALDLKTDTNNFNEKATKLQKEIKLHMSTISQEKINGCFSAYESPKAAEHKWDRLVQKDGMIGALRTVEKDPEVLGQIKGFSILNYLGIGMSAREKALDSIEKDLNALYKHSEASQSMQQWHFGKTINKLLKETDNINDDRVTKEVSQKTAESIKDYYERMGIDAQYTNKREYLLRVCYEVLRKEELRKHLQSKINITGIADVKNKEVLEDKLERLMAIDSRLANKDSVFYIPEEINKVLREFNNKEIKLKELAMEYQKQGMEYNKANMIAKEVIKYEGKYGVNIPIKRIERLKAMMSIGNNSNKYIDNRAGSHNLGIQIDYEIKGTNAQEKQIVKANKESQIHDKDIHTAELHKPAPVQQAQRTPSHSIRRDEMDFGM</sequence>
<keyword evidence="4" id="KW-1185">Reference proteome</keyword>
<accession>X6MAV0</accession>
<dbReference type="CDD" id="cd01029">
    <property type="entry name" value="TOPRIM_primases"/>
    <property type="match status" value="1"/>
</dbReference>
<feature type="domain" description="Toprim" evidence="2">
    <location>
        <begin position="413"/>
        <end position="496"/>
    </location>
</feature>
<reference evidence="3 4" key="1">
    <citation type="journal article" date="2013" name="Curr. Biol.">
        <title>The Genome of the Foraminiferan Reticulomyxa filosa.</title>
        <authorList>
            <person name="Glockner G."/>
            <person name="Hulsmann N."/>
            <person name="Schleicher M."/>
            <person name="Noegel A.A."/>
            <person name="Eichinger L."/>
            <person name="Gallinger C."/>
            <person name="Pawlowski J."/>
            <person name="Sierra R."/>
            <person name="Euteneuer U."/>
            <person name="Pillet L."/>
            <person name="Moustafa A."/>
            <person name="Platzer M."/>
            <person name="Groth M."/>
            <person name="Szafranski K."/>
            <person name="Schliwa M."/>
        </authorList>
    </citation>
    <scope>NUCLEOTIDE SEQUENCE [LARGE SCALE GENOMIC DNA]</scope>
</reference>
<evidence type="ECO:0000313" key="3">
    <source>
        <dbReference type="EMBL" id="ETO10974.1"/>
    </source>
</evidence>
<feature type="region of interest" description="Disordered" evidence="1">
    <location>
        <begin position="868"/>
        <end position="896"/>
    </location>
</feature>
<gene>
    <name evidence="3" type="ORF">RFI_26402</name>
</gene>
<dbReference type="Gene3D" id="3.40.1360.10">
    <property type="match status" value="1"/>
</dbReference>
<protein>
    <submittedName>
        <fullName evidence="3">MobA/MobL family protein</fullName>
    </submittedName>
</protein>
<organism evidence="3 4">
    <name type="scientific">Reticulomyxa filosa</name>
    <dbReference type="NCBI Taxonomy" id="46433"/>
    <lineage>
        <taxon>Eukaryota</taxon>
        <taxon>Sar</taxon>
        <taxon>Rhizaria</taxon>
        <taxon>Retaria</taxon>
        <taxon>Foraminifera</taxon>
        <taxon>Monothalamids</taxon>
        <taxon>Reticulomyxidae</taxon>
        <taxon>Reticulomyxa</taxon>
    </lineage>
</organism>
<evidence type="ECO:0000259" key="2">
    <source>
        <dbReference type="PROSITE" id="PS50880"/>
    </source>
</evidence>
<dbReference type="InterPro" id="IPR006171">
    <property type="entry name" value="TOPRIM_dom"/>
</dbReference>
<feature type="non-terminal residue" evidence="3">
    <location>
        <position position="1"/>
    </location>
</feature>
<name>X6MAV0_RETFI</name>
<comment type="caution">
    <text evidence="3">The sequence shown here is derived from an EMBL/GenBank/DDBJ whole genome shotgun (WGS) entry which is preliminary data.</text>
</comment>